<dbReference type="AlphaFoldDB" id="A0A2B4RGE0"/>
<feature type="region of interest" description="Disordered" evidence="1">
    <location>
        <begin position="100"/>
        <end position="119"/>
    </location>
</feature>
<evidence type="ECO:0000256" key="1">
    <source>
        <dbReference type="SAM" id="MobiDB-lite"/>
    </source>
</evidence>
<evidence type="ECO:0000313" key="3">
    <source>
        <dbReference type="EMBL" id="PFX16236.1"/>
    </source>
</evidence>
<dbReference type="OrthoDB" id="7331812at2759"/>
<keyword evidence="4" id="KW-1185">Reference proteome</keyword>
<name>A0A2B4RGE0_STYPI</name>
<dbReference type="InterPro" id="IPR027805">
    <property type="entry name" value="Transposase_HTH_dom"/>
</dbReference>
<dbReference type="PANTHER" id="PTHR23080:SF63">
    <property type="entry name" value="TICK TRANSPOSON"/>
    <property type="match status" value="1"/>
</dbReference>
<evidence type="ECO:0000259" key="2">
    <source>
        <dbReference type="Pfam" id="PF13613"/>
    </source>
</evidence>
<organism evidence="3 4">
    <name type="scientific">Stylophora pistillata</name>
    <name type="common">Smooth cauliflower coral</name>
    <dbReference type="NCBI Taxonomy" id="50429"/>
    <lineage>
        <taxon>Eukaryota</taxon>
        <taxon>Metazoa</taxon>
        <taxon>Cnidaria</taxon>
        <taxon>Anthozoa</taxon>
        <taxon>Hexacorallia</taxon>
        <taxon>Scleractinia</taxon>
        <taxon>Astrocoeniina</taxon>
        <taxon>Pocilloporidae</taxon>
        <taxon>Stylophora</taxon>
    </lineage>
</organism>
<proteinExistence type="predicted"/>
<dbReference type="EMBL" id="LSMT01000562">
    <property type="protein sequence ID" value="PFX16236.1"/>
    <property type="molecule type" value="Genomic_DNA"/>
</dbReference>
<accession>A0A2B4RGE0</accession>
<dbReference type="STRING" id="50429.A0A2B4RGE0"/>
<protein>
    <recommendedName>
        <fullName evidence="2">Transposase Helix-turn-helix domain-containing protein</fullName>
    </recommendedName>
</protein>
<feature type="domain" description="Transposase Helix-turn-helix" evidence="2">
    <location>
        <begin position="216"/>
        <end position="264"/>
    </location>
</feature>
<dbReference type="PANTHER" id="PTHR23080">
    <property type="entry name" value="THAP DOMAIN PROTEIN"/>
    <property type="match status" value="1"/>
</dbReference>
<comment type="caution">
    <text evidence="3">The sequence shown here is derived from an EMBL/GenBank/DDBJ whole genome shotgun (WGS) entry which is preliminary data.</text>
</comment>
<dbReference type="Proteomes" id="UP000225706">
    <property type="component" value="Unassembled WGS sequence"/>
</dbReference>
<dbReference type="Pfam" id="PF13613">
    <property type="entry name" value="HTH_Tnp_4"/>
    <property type="match status" value="1"/>
</dbReference>
<evidence type="ECO:0000313" key="4">
    <source>
        <dbReference type="Proteomes" id="UP000225706"/>
    </source>
</evidence>
<sequence length="368" mass="43025">MFKDVAWNACGKHKGLRFFGIPKIITNQGEEYEELTRKRREKRISAKEYRRPKDFKASVERFERFERRRKAAIEQKEQEATKKRKLLEQRSDRICDLDFESGASTSETTEEKLTDGMDTDNFYDEQGAKCETKEFAYSSTQTEPEVAPTAASEGTQTEEFEYLFERLCGYKAPGRDFFDTDDKVRFYTGLPSIEVLMKTFEHVAPSVNRKSLTPDKFQEFVIVLMKLRLNVPFQDLAYRFSISVSTASRIFSSWIRIMDARLSPLVYWPERHQLWHTMPMCFRYSFGNKLSFCPSVSISRLHGGNNRLALNDDEDNIDTAITVSIASRRIVEQENETLYSFVLKDRCVREKLAENFNIYLKAQKEKDS</sequence>
<gene>
    <name evidence="3" type="ORF">AWC38_SpisGene19501</name>
</gene>
<reference evidence="4" key="1">
    <citation type="journal article" date="2017" name="bioRxiv">
        <title>Comparative analysis of the genomes of Stylophora pistillata and Acropora digitifera provides evidence for extensive differences between species of corals.</title>
        <authorList>
            <person name="Voolstra C.R."/>
            <person name="Li Y."/>
            <person name="Liew Y.J."/>
            <person name="Baumgarten S."/>
            <person name="Zoccola D."/>
            <person name="Flot J.-F."/>
            <person name="Tambutte S."/>
            <person name="Allemand D."/>
            <person name="Aranda M."/>
        </authorList>
    </citation>
    <scope>NUCLEOTIDE SEQUENCE [LARGE SCALE GENOMIC DNA]</scope>
</reference>